<name>A0AAD3T1I2_NEPGR</name>
<evidence type="ECO:0000313" key="3">
    <source>
        <dbReference type="Proteomes" id="UP001279734"/>
    </source>
</evidence>
<accession>A0AAD3T1I2</accession>
<dbReference type="AlphaFoldDB" id="A0AAD3T1I2"/>
<dbReference type="Proteomes" id="UP001279734">
    <property type="component" value="Unassembled WGS sequence"/>
</dbReference>
<proteinExistence type="predicted"/>
<feature type="compositionally biased region" description="Polar residues" evidence="1">
    <location>
        <begin position="10"/>
        <end position="21"/>
    </location>
</feature>
<comment type="caution">
    <text evidence="2">The sequence shown here is derived from an EMBL/GenBank/DDBJ whole genome shotgun (WGS) entry which is preliminary data.</text>
</comment>
<feature type="region of interest" description="Disordered" evidence="1">
    <location>
        <begin position="1"/>
        <end position="95"/>
    </location>
</feature>
<gene>
    <name evidence="2" type="ORF">Nepgr_022836</name>
</gene>
<feature type="compositionally biased region" description="Polar residues" evidence="1">
    <location>
        <begin position="84"/>
        <end position="95"/>
    </location>
</feature>
<reference evidence="2" key="1">
    <citation type="submission" date="2023-05" db="EMBL/GenBank/DDBJ databases">
        <title>Nepenthes gracilis genome sequencing.</title>
        <authorList>
            <person name="Fukushima K."/>
        </authorList>
    </citation>
    <scope>NUCLEOTIDE SEQUENCE</scope>
    <source>
        <strain evidence="2">SING2019-196</strain>
    </source>
</reference>
<organism evidence="2 3">
    <name type="scientific">Nepenthes gracilis</name>
    <name type="common">Slender pitcher plant</name>
    <dbReference type="NCBI Taxonomy" id="150966"/>
    <lineage>
        <taxon>Eukaryota</taxon>
        <taxon>Viridiplantae</taxon>
        <taxon>Streptophyta</taxon>
        <taxon>Embryophyta</taxon>
        <taxon>Tracheophyta</taxon>
        <taxon>Spermatophyta</taxon>
        <taxon>Magnoliopsida</taxon>
        <taxon>eudicotyledons</taxon>
        <taxon>Gunneridae</taxon>
        <taxon>Pentapetalae</taxon>
        <taxon>Caryophyllales</taxon>
        <taxon>Nepenthaceae</taxon>
        <taxon>Nepenthes</taxon>
    </lineage>
</organism>
<protein>
    <submittedName>
        <fullName evidence="2">Uncharacterized protein</fullName>
    </submittedName>
</protein>
<evidence type="ECO:0000256" key="1">
    <source>
        <dbReference type="SAM" id="MobiDB-lite"/>
    </source>
</evidence>
<sequence>MAVPPITCPRKSTQPETNTSKLKIGKRISIKNGATESHDRNARPTSRTKKFSSDLETKRAVCNPPHNIASSIHHQDPRKHGGTDNKSNTRTPGMSNNFLLGDSCIGLQHTKFVAQRTKYISNQQRTKNNHTTPAQKGKELV</sequence>
<evidence type="ECO:0000313" key="2">
    <source>
        <dbReference type="EMBL" id="GMH20994.1"/>
    </source>
</evidence>
<feature type="region of interest" description="Disordered" evidence="1">
    <location>
        <begin position="119"/>
        <end position="141"/>
    </location>
</feature>
<dbReference type="EMBL" id="BSYO01000022">
    <property type="protein sequence ID" value="GMH20994.1"/>
    <property type="molecule type" value="Genomic_DNA"/>
</dbReference>
<keyword evidence="3" id="KW-1185">Reference proteome</keyword>
<feature type="compositionally biased region" description="Polar residues" evidence="1">
    <location>
        <begin position="119"/>
        <end position="134"/>
    </location>
</feature>
<feature type="compositionally biased region" description="Basic and acidic residues" evidence="1">
    <location>
        <begin position="73"/>
        <end position="83"/>
    </location>
</feature>